<evidence type="ECO:0000256" key="1">
    <source>
        <dbReference type="SAM" id="MobiDB-lite"/>
    </source>
</evidence>
<protein>
    <submittedName>
        <fullName evidence="2">Uncharacterized protein</fullName>
    </submittedName>
</protein>
<feature type="region of interest" description="Disordered" evidence="1">
    <location>
        <begin position="1"/>
        <end position="22"/>
    </location>
</feature>
<evidence type="ECO:0000313" key="3">
    <source>
        <dbReference type="Proteomes" id="UP001497516"/>
    </source>
</evidence>
<reference evidence="2 3" key="1">
    <citation type="submission" date="2024-04" db="EMBL/GenBank/DDBJ databases">
        <authorList>
            <person name="Fracassetti M."/>
        </authorList>
    </citation>
    <scope>NUCLEOTIDE SEQUENCE [LARGE SCALE GENOMIC DNA]</scope>
</reference>
<feature type="compositionally biased region" description="Basic and acidic residues" evidence="1">
    <location>
        <begin position="60"/>
        <end position="69"/>
    </location>
</feature>
<dbReference type="EMBL" id="OZ034817">
    <property type="protein sequence ID" value="CAL1381009.1"/>
    <property type="molecule type" value="Genomic_DNA"/>
</dbReference>
<dbReference type="Proteomes" id="UP001497516">
    <property type="component" value="Chromosome 4"/>
</dbReference>
<keyword evidence="3" id="KW-1185">Reference proteome</keyword>
<evidence type="ECO:0000313" key="2">
    <source>
        <dbReference type="EMBL" id="CAL1381009.1"/>
    </source>
</evidence>
<sequence>MPREPAVATTRKGKLRRNSSLNVPRQNSKAVIFEEGAWVNVPVREGMVKAPSPINTLESSPEKNVRTESIETSANGDGDRFELRSRR</sequence>
<gene>
    <name evidence="2" type="ORF">LTRI10_LOCUS22416</name>
</gene>
<feature type="region of interest" description="Disordered" evidence="1">
    <location>
        <begin position="50"/>
        <end position="87"/>
    </location>
</feature>
<proteinExistence type="predicted"/>
<dbReference type="AlphaFoldDB" id="A0AAV2E5A6"/>
<name>A0AAV2E5A6_9ROSI</name>
<accession>A0AAV2E5A6</accession>
<feature type="compositionally biased region" description="Basic and acidic residues" evidence="1">
    <location>
        <begin position="77"/>
        <end position="87"/>
    </location>
</feature>
<organism evidence="2 3">
    <name type="scientific">Linum trigynum</name>
    <dbReference type="NCBI Taxonomy" id="586398"/>
    <lineage>
        <taxon>Eukaryota</taxon>
        <taxon>Viridiplantae</taxon>
        <taxon>Streptophyta</taxon>
        <taxon>Embryophyta</taxon>
        <taxon>Tracheophyta</taxon>
        <taxon>Spermatophyta</taxon>
        <taxon>Magnoliopsida</taxon>
        <taxon>eudicotyledons</taxon>
        <taxon>Gunneridae</taxon>
        <taxon>Pentapetalae</taxon>
        <taxon>rosids</taxon>
        <taxon>fabids</taxon>
        <taxon>Malpighiales</taxon>
        <taxon>Linaceae</taxon>
        <taxon>Linum</taxon>
    </lineage>
</organism>